<sequence>PDPNEIDIVTPSIRNLDFLNEWHELFQGFHIIIIQDGDQGVSLDIPDWVDYELHKRVDINRGHKINPLAFHYRNLKTPSTPYMLNTLYDPYEDGSDFVRGYPYSLRSGVPTGVSHGIWMNQPDYDAPIQLLKAGIFFPLCSMNLAFDRTLIGPAMMQGLMGEGMPCWARYDDMFSGWASKSVADHLGIGIKSGMPYIRHDKASNPFVNLKKEYKGLWWQEIVLRFFMTEVTYSAQADTPSKAYKELAGQIRATLTSTHQYFDKLATSMELWTDFWDRAENGDLKFLPSRQNKTALDPINQGYYSKGTYFTETGKNLNLVRHNDITRKERSSAKLKVFVYELEHEFTLEKYIEDINSHSQPRSNCDWNMNVCAEENWIGQYSSMRQYGADATLIKLFRSYANRVFDPADADIFVVPFPHSSICRTYVHQCWTKCRCIRDTEEAMRVEKMIKSLKYLNDKTKTFHLFLLTGDTENHADALTSMPLYVSLGGQEFKGSTNIVIPPANTEPEYQPSALAKFDWTKPKKTAVFLNVGLVKINKRLVNSERRDAFSVLEKTPFIAALPVEVHEILGHRQFVLSTQETWQKYRESYFCPILPGDLPYQKRFYDVVAAGCIPVVIAYASGTTILTSHGGSRGLMGTMLHIHLHTQTSPTL</sequence>
<dbReference type="EMBL" id="JATAAI010000014">
    <property type="protein sequence ID" value="KAK1741017.1"/>
    <property type="molecule type" value="Genomic_DNA"/>
</dbReference>
<dbReference type="GO" id="GO:0033356">
    <property type="term" value="P:UDP-L-arabinose metabolic process"/>
    <property type="evidence" value="ECO:0007669"/>
    <property type="project" value="TreeGrafter"/>
</dbReference>
<dbReference type="GO" id="GO:0052691">
    <property type="term" value="F:UDP-arabinopyranose mutase activity"/>
    <property type="evidence" value="ECO:0007669"/>
    <property type="project" value="UniProtKB-EC"/>
</dbReference>
<dbReference type="Pfam" id="PF03214">
    <property type="entry name" value="RGP"/>
    <property type="match status" value="1"/>
</dbReference>
<dbReference type="PANTHER" id="PTHR31682:SF44">
    <property type="entry name" value="UDP-ARABINOPYRANOSE MUTASE 3"/>
    <property type="match status" value="1"/>
</dbReference>
<dbReference type="Pfam" id="PF03016">
    <property type="entry name" value="Exostosin_GT47"/>
    <property type="match status" value="1"/>
</dbReference>
<keyword evidence="5" id="KW-0413">Isomerase</keyword>
<name>A0AAD8Y7N2_9STRA</name>
<feature type="domain" description="Exostosin GT47" evidence="4">
    <location>
        <begin position="331"/>
        <end position="620"/>
    </location>
</feature>
<dbReference type="InterPro" id="IPR037595">
    <property type="entry name" value="RGP_fam"/>
</dbReference>
<evidence type="ECO:0000313" key="6">
    <source>
        <dbReference type="Proteomes" id="UP001224775"/>
    </source>
</evidence>
<comment type="subcellular location">
    <subcellularLocation>
        <location evidence="1">Golgi apparatus</location>
    </subcellularLocation>
</comment>
<evidence type="ECO:0000313" key="5">
    <source>
        <dbReference type="EMBL" id="KAK1741017.1"/>
    </source>
</evidence>
<dbReference type="GO" id="GO:0005794">
    <property type="term" value="C:Golgi apparatus"/>
    <property type="evidence" value="ECO:0007669"/>
    <property type="project" value="UniProtKB-SubCell"/>
</dbReference>
<organism evidence="5 6">
    <name type="scientific">Skeletonema marinoi</name>
    <dbReference type="NCBI Taxonomy" id="267567"/>
    <lineage>
        <taxon>Eukaryota</taxon>
        <taxon>Sar</taxon>
        <taxon>Stramenopiles</taxon>
        <taxon>Ochrophyta</taxon>
        <taxon>Bacillariophyta</taxon>
        <taxon>Coscinodiscophyceae</taxon>
        <taxon>Thalassiosirophycidae</taxon>
        <taxon>Thalassiosirales</taxon>
        <taxon>Skeletonemataceae</taxon>
        <taxon>Skeletonema</taxon>
        <taxon>Skeletonema marinoi-dohrnii complex</taxon>
    </lineage>
</organism>
<proteinExistence type="inferred from homology"/>
<gene>
    <name evidence="5" type="ORF">QTG54_008269</name>
</gene>
<protein>
    <submittedName>
        <fullName evidence="5">Reversibly glycosylated polypeptide family protein</fullName>
        <ecNumber evidence="5">5.4.99.30</ecNumber>
    </submittedName>
</protein>
<dbReference type="GO" id="GO:0005829">
    <property type="term" value="C:cytosol"/>
    <property type="evidence" value="ECO:0007669"/>
    <property type="project" value="TreeGrafter"/>
</dbReference>
<keyword evidence="6" id="KW-1185">Reference proteome</keyword>
<evidence type="ECO:0000256" key="2">
    <source>
        <dbReference type="ARBA" id="ARBA00008986"/>
    </source>
</evidence>
<feature type="non-terminal residue" evidence="5">
    <location>
        <position position="1"/>
    </location>
</feature>
<comment type="caution">
    <text evidence="5">The sequence shown here is derived from an EMBL/GenBank/DDBJ whole genome shotgun (WGS) entry which is preliminary data.</text>
</comment>
<dbReference type="PANTHER" id="PTHR31682">
    <property type="entry name" value="UDP-ARABINOSE MUTASE"/>
    <property type="match status" value="1"/>
</dbReference>
<comment type="similarity">
    <text evidence="2">Belongs to the RGP family.</text>
</comment>
<reference evidence="5" key="1">
    <citation type="submission" date="2023-06" db="EMBL/GenBank/DDBJ databases">
        <title>Survivors Of The Sea: Transcriptome response of Skeletonema marinoi to long-term dormancy.</title>
        <authorList>
            <person name="Pinder M.I.M."/>
            <person name="Kourtchenko O."/>
            <person name="Robertson E.K."/>
            <person name="Larsson T."/>
            <person name="Maumus F."/>
            <person name="Osuna-Cruz C.M."/>
            <person name="Vancaester E."/>
            <person name="Stenow R."/>
            <person name="Vandepoele K."/>
            <person name="Ploug H."/>
            <person name="Bruchert V."/>
            <person name="Godhe A."/>
            <person name="Topel M."/>
        </authorList>
    </citation>
    <scope>NUCLEOTIDE SEQUENCE</scope>
    <source>
        <strain evidence="5">R05AC</strain>
    </source>
</reference>
<evidence type="ECO:0000256" key="1">
    <source>
        <dbReference type="ARBA" id="ARBA00004555"/>
    </source>
</evidence>
<keyword evidence="3" id="KW-0333">Golgi apparatus</keyword>
<dbReference type="InterPro" id="IPR040911">
    <property type="entry name" value="Exostosin_GT47"/>
</dbReference>
<accession>A0AAD8Y7N2</accession>
<evidence type="ECO:0000256" key="3">
    <source>
        <dbReference type="ARBA" id="ARBA00023034"/>
    </source>
</evidence>
<dbReference type="EC" id="5.4.99.30" evidence="5"/>
<dbReference type="AlphaFoldDB" id="A0AAD8Y7N2"/>
<evidence type="ECO:0000259" key="4">
    <source>
        <dbReference type="Pfam" id="PF03016"/>
    </source>
</evidence>
<dbReference type="Proteomes" id="UP001224775">
    <property type="component" value="Unassembled WGS sequence"/>
</dbReference>